<organism evidence="2 3">
    <name type="scientific">Roseibium aggregatum (strain ATCC 25650 / DSM 13394 / JCM 20685 / NBRC 16684 / NCIMB 2208 / IAM 12614 / B1)</name>
    <name type="common">Stappia aggregata</name>
    <dbReference type="NCBI Taxonomy" id="384765"/>
    <lineage>
        <taxon>Bacteria</taxon>
        <taxon>Pseudomonadati</taxon>
        <taxon>Pseudomonadota</taxon>
        <taxon>Alphaproteobacteria</taxon>
        <taxon>Hyphomicrobiales</taxon>
        <taxon>Stappiaceae</taxon>
        <taxon>Roseibium</taxon>
    </lineage>
</organism>
<protein>
    <submittedName>
        <fullName evidence="2">Uncharacterized protein</fullName>
    </submittedName>
</protein>
<gene>
    <name evidence="2" type="ORF">SIAM614_26086</name>
</gene>
<dbReference type="AlphaFoldDB" id="A0NZV3"/>
<name>A0NZV3_ROSAI</name>
<sequence>MDHWQNDRLPLQPGMAADQTKPDRNERQRDA</sequence>
<evidence type="ECO:0000256" key="1">
    <source>
        <dbReference type="SAM" id="MobiDB-lite"/>
    </source>
</evidence>
<proteinExistence type="predicted"/>
<comment type="caution">
    <text evidence="2">The sequence shown here is derived from an EMBL/GenBank/DDBJ whole genome shotgun (WGS) entry which is preliminary data.</text>
</comment>
<evidence type="ECO:0000313" key="3">
    <source>
        <dbReference type="Proteomes" id="UP000004848"/>
    </source>
</evidence>
<feature type="region of interest" description="Disordered" evidence="1">
    <location>
        <begin position="1"/>
        <end position="31"/>
    </location>
</feature>
<reference evidence="2 3" key="1">
    <citation type="submission" date="2006-05" db="EMBL/GenBank/DDBJ databases">
        <authorList>
            <person name="King G."/>
            <person name="Ferriera S."/>
            <person name="Johnson J."/>
            <person name="Kravitz S."/>
            <person name="Beeson K."/>
            <person name="Sutton G."/>
            <person name="Rogers Y.-H."/>
            <person name="Friedman R."/>
            <person name="Frazier M."/>
            <person name="Venter J.C."/>
        </authorList>
    </citation>
    <scope>NUCLEOTIDE SEQUENCE [LARGE SCALE GENOMIC DNA]</scope>
    <source>
        <strain evidence="3">ATCC 25650 / DSM 13394 / JCM 20685 / NBRC 16684 / NCIMB 2208 / IAM 12614 / B1</strain>
    </source>
</reference>
<dbReference type="Proteomes" id="UP000004848">
    <property type="component" value="Unassembled WGS sequence"/>
</dbReference>
<evidence type="ECO:0000313" key="2">
    <source>
        <dbReference type="EMBL" id="EAV41670.1"/>
    </source>
</evidence>
<dbReference type="EMBL" id="AAUW01000019">
    <property type="protein sequence ID" value="EAV41670.1"/>
    <property type="molecule type" value="Genomic_DNA"/>
</dbReference>
<feature type="compositionally biased region" description="Basic and acidic residues" evidence="1">
    <location>
        <begin position="20"/>
        <end position="31"/>
    </location>
</feature>
<accession>A0NZV3</accession>